<keyword evidence="5 14" id="KW-0235">DNA replication</keyword>
<sequence>MDIQQQITKLRDELNEHNYNYYVLDQPTVSDYDFDMKLKELQTLEDAHPEFADAFSPTQRVGGAITKNFETVVHDYRMYSLDNSYSKEDLLDWETRVKKMIDGEVQYVCELKYDGASISLTYENGTLLKAITRGDGVQGDDVTANIKTIRSVPLRLKGDYPPRFDIRGEIVLPFEGFMKMNEERIEMGEEPYRNPRNTASGSLKLQDSAEVARRPLECLLYNITGNNLNLSTQFESLEKARAWGFKVPDAATLANSTSEVLEFIDYWNVHRHDLPYETDGVVVKVNDLHQQEELGYTSKSPRWAIAYKFKAEQVSTLLNEITYQVGRTGAITPVANLEPVELAGTTVKRASLHNADQIEKLDIREGDTVFVEKGGEIIPKIIAVDLSKRPADSQPTHYIKHCPECGTELVRTEGEAQHYCPNYNGCQPQIIGRIQHFISRKAMDIEGLGGETVALLVKENLISDYSDLYTLKKEEVINLERMAEKSTDNLINGIEVSKKVPFERVLFALGIRFVGETVARKLATHYKSIDKLALATTMDLVTVDEIGTRIAESVVAFFKSEENQNMIDRLKNHGVQLEISAEKLANQTNKLDGSTFVVSGVFESVSRDELKKMITDNGGKVSSSISKKTSYVIAGNNMGPSKRTKAEQLEIPIITEYDFKTLLS</sequence>
<keyword evidence="17" id="KW-1185">Reference proteome</keyword>
<dbReference type="SMART" id="SM00292">
    <property type="entry name" value="BRCT"/>
    <property type="match status" value="1"/>
</dbReference>
<feature type="binding site" evidence="14">
    <location>
        <position position="420"/>
    </location>
    <ligand>
        <name>Zn(2+)</name>
        <dbReference type="ChEBI" id="CHEBI:29105"/>
    </ligand>
</feature>
<comment type="catalytic activity">
    <reaction evidence="12 14">
        <text>NAD(+) + (deoxyribonucleotide)n-3'-hydroxyl + 5'-phospho-(deoxyribonucleotide)m = (deoxyribonucleotide)n+m + AMP + beta-nicotinamide D-nucleotide.</text>
        <dbReference type="EC" id="6.5.1.2"/>
    </reaction>
</comment>
<dbReference type="InterPro" id="IPR033136">
    <property type="entry name" value="DNA_ligase_CS"/>
</dbReference>
<dbReference type="InterPro" id="IPR012340">
    <property type="entry name" value="NA-bd_OB-fold"/>
</dbReference>
<dbReference type="InterPro" id="IPR004149">
    <property type="entry name" value="Znf_DNAligase_C4"/>
</dbReference>
<dbReference type="PANTHER" id="PTHR23389">
    <property type="entry name" value="CHROMOSOME TRANSMISSION FIDELITY FACTOR 18"/>
    <property type="match status" value="1"/>
</dbReference>
<proteinExistence type="inferred from homology"/>
<evidence type="ECO:0000313" key="16">
    <source>
        <dbReference type="EMBL" id="MBA6151131.1"/>
    </source>
</evidence>
<feature type="binding site" evidence="14">
    <location>
        <position position="405"/>
    </location>
    <ligand>
        <name>Zn(2+)</name>
        <dbReference type="ChEBI" id="CHEBI:29105"/>
    </ligand>
</feature>
<evidence type="ECO:0000256" key="11">
    <source>
        <dbReference type="ARBA" id="ARBA00023204"/>
    </source>
</evidence>
<evidence type="ECO:0000256" key="10">
    <source>
        <dbReference type="ARBA" id="ARBA00023027"/>
    </source>
</evidence>
<dbReference type="SUPFAM" id="SSF56091">
    <property type="entry name" value="DNA ligase/mRNA capping enzyme, catalytic domain"/>
    <property type="match status" value="1"/>
</dbReference>
<reference evidence="16 17" key="1">
    <citation type="submission" date="2020-07" db="EMBL/GenBank/DDBJ databases">
        <title>Bacterium isolated from marine sediment.</title>
        <authorList>
            <person name="Shang D."/>
        </authorList>
    </citation>
    <scope>NUCLEOTIDE SEQUENCE [LARGE SCALE GENOMIC DNA]</scope>
    <source>
        <strain evidence="16 17">F6074</strain>
    </source>
</reference>
<evidence type="ECO:0000256" key="8">
    <source>
        <dbReference type="ARBA" id="ARBA00022833"/>
    </source>
</evidence>
<keyword evidence="7 14" id="KW-0227">DNA damage</keyword>
<dbReference type="Pfam" id="PF03120">
    <property type="entry name" value="OB_DNA_ligase"/>
    <property type="match status" value="1"/>
</dbReference>
<dbReference type="InterPro" id="IPR013840">
    <property type="entry name" value="DNAligase_N"/>
</dbReference>
<dbReference type="AlphaFoldDB" id="A0A7W2M265"/>
<dbReference type="InterPro" id="IPR013839">
    <property type="entry name" value="DNAligase_adenylation"/>
</dbReference>
<feature type="binding site" evidence="14">
    <location>
        <begin position="31"/>
        <end position="35"/>
    </location>
    <ligand>
        <name>NAD(+)</name>
        <dbReference type="ChEBI" id="CHEBI:57540"/>
    </ligand>
</feature>
<feature type="binding site" evidence="14">
    <location>
        <begin position="80"/>
        <end position="81"/>
    </location>
    <ligand>
        <name>NAD(+)</name>
        <dbReference type="ChEBI" id="CHEBI:57540"/>
    </ligand>
</feature>
<dbReference type="Gene3D" id="6.20.10.30">
    <property type="match status" value="1"/>
</dbReference>
<dbReference type="EMBL" id="JACGLT010000001">
    <property type="protein sequence ID" value="MBA6151131.1"/>
    <property type="molecule type" value="Genomic_DNA"/>
</dbReference>
<comment type="function">
    <text evidence="1 14">DNA ligase that catalyzes the formation of phosphodiester linkages between 5'-phosphoryl and 3'-hydroxyl groups in double-stranded DNA using NAD as a coenzyme and as the energy source for the reaction. It is essential for DNA replication and repair of damaged DNA.</text>
</comment>
<evidence type="ECO:0000256" key="12">
    <source>
        <dbReference type="ARBA" id="ARBA00034005"/>
    </source>
</evidence>
<protein>
    <recommendedName>
        <fullName evidence="3 14">DNA ligase</fullName>
        <ecNumber evidence="2 14">6.5.1.2</ecNumber>
    </recommendedName>
    <alternativeName>
        <fullName evidence="14">Polydeoxyribonucleotide synthase [NAD(+)]</fullName>
    </alternativeName>
</protein>
<dbReference type="FunFam" id="2.40.50.140:FF:000012">
    <property type="entry name" value="DNA ligase"/>
    <property type="match status" value="1"/>
</dbReference>
<evidence type="ECO:0000256" key="7">
    <source>
        <dbReference type="ARBA" id="ARBA00022763"/>
    </source>
</evidence>
<evidence type="ECO:0000256" key="9">
    <source>
        <dbReference type="ARBA" id="ARBA00022842"/>
    </source>
</evidence>
<dbReference type="EC" id="6.5.1.2" evidence="2 14"/>
<dbReference type="Gene3D" id="1.10.150.20">
    <property type="entry name" value="5' to 3' exonuclease, C-terminal subdomain"/>
    <property type="match status" value="2"/>
</dbReference>
<dbReference type="CDD" id="cd00114">
    <property type="entry name" value="LIGANc"/>
    <property type="match status" value="1"/>
</dbReference>
<dbReference type="SMART" id="SM00532">
    <property type="entry name" value="LIGANc"/>
    <property type="match status" value="1"/>
</dbReference>
<evidence type="ECO:0000256" key="1">
    <source>
        <dbReference type="ARBA" id="ARBA00004067"/>
    </source>
</evidence>
<keyword evidence="14" id="KW-0464">Manganese</keyword>
<dbReference type="PROSITE" id="PS50172">
    <property type="entry name" value="BRCT"/>
    <property type="match status" value="1"/>
</dbReference>
<dbReference type="SUPFAM" id="SSF47781">
    <property type="entry name" value="RuvA domain 2-like"/>
    <property type="match status" value="1"/>
</dbReference>
<evidence type="ECO:0000256" key="2">
    <source>
        <dbReference type="ARBA" id="ARBA00012722"/>
    </source>
</evidence>
<name>A0A7W2M265_9FLAO</name>
<dbReference type="Gene3D" id="2.40.50.140">
    <property type="entry name" value="Nucleic acid-binding proteins"/>
    <property type="match status" value="1"/>
</dbReference>
<feature type="binding site" evidence="14">
    <location>
        <position position="110"/>
    </location>
    <ligand>
        <name>NAD(+)</name>
        <dbReference type="ChEBI" id="CHEBI:57540"/>
    </ligand>
</feature>
<comment type="similarity">
    <text evidence="13 14">Belongs to the NAD-dependent DNA ligase family. LigA subfamily.</text>
</comment>
<dbReference type="PIRSF" id="PIRSF001604">
    <property type="entry name" value="LigA"/>
    <property type="match status" value="1"/>
</dbReference>
<dbReference type="Proteomes" id="UP000541857">
    <property type="component" value="Unassembled WGS sequence"/>
</dbReference>
<comment type="cofactor">
    <cofactor evidence="14">
        <name>Mg(2+)</name>
        <dbReference type="ChEBI" id="CHEBI:18420"/>
    </cofactor>
    <cofactor evidence="14">
        <name>Mn(2+)</name>
        <dbReference type="ChEBI" id="CHEBI:29035"/>
    </cofactor>
</comment>
<dbReference type="SUPFAM" id="SSF50249">
    <property type="entry name" value="Nucleic acid-binding proteins"/>
    <property type="match status" value="1"/>
</dbReference>
<feature type="binding site" evidence="14">
    <location>
        <position position="426"/>
    </location>
    <ligand>
        <name>Zn(2+)</name>
        <dbReference type="ChEBI" id="CHEBI:29105"/>
    </ligand>
</feature>
<feature type="domain" description="BRCT" evidence="15">
    <location>
        <begin position="586"/>
        <end position="664"/>
    </location>
</feature>
<dbReference type="GO" id="GO:0005829">
    <property type="term" value="C:cytosol"/>
    <property type="evidence" value="ECO:0007669"/>
    <property type="project" value="TreeGrafter"/>
</dbReference>
<dbReference type="NCBIfam" id="NF005932">
    <property type="entry name" value="PRK07956.1"/>
    <property type="match status" value="1"/>
</dbReference>
<gene>
    <name evidence="14 16" type="primary">ligA</name>
    <name evidence="16" type="ORF">H3Z82_00160</name>
</gene>
<dbReference type="InterPro" id="IPR041663">
    <property type="entry name" value="DisA/LigA_HHH"/>
</dbReference>
<dbReference type="Pfam" id="PF00533">
    <property type="entry name" value="BRCT"/>
    <property type="match status" value="1"/>
</dbReference>
<feature type="binding site" evidence="14">
    <location>
        <position position="308"/>
    </location>
    <ligand>
        <name>NAD(+)</name>
        <dbReference type="ChEBI" id="CHEBI:57540"/>
    </ligand>
</feature>
<evidence type="ECO:0000256" key="3">
    <source>
        <dbReference type="ARBA" id="ARBA00013308"/>
    </source>
</evidence>
<accession>A0A7W2M265</accession>
<dbReference type="RefSeq" id="WP_182201856.1">
    <property type="nucleotide sequence ID" value="NZ_JACGLT010000001.1"/>
</dbReference>
<feature type="binding site" evidence="14">
    <location>
        <position position="284"/>
    </location>
    <ligand>
        <name>NAD(+)</name>
        <dbReference type="ChEBI" id="CHEBI:57540"/>
    </ligand>
</feature>
<dbReference type="GO" id="GO:0046872">
    <property type="term" value="F:metal ion binding"/>
    <property type="evidence" value="ECO:0007669"/>
    <property type="project" value="UniProtKB-KW"/>
</dbReference>
<evidence type="ECO:0000259" key="15">
    <source>
        <dbReference type="PROSITE" id="PS50172"/>
    </source>
</evidence>
<evidence type="ECO:0000256" key="4">
    <source>
        <dbReference type="ARBA" id="ARBA00022598"/>
    </source>
</evidence>
<dbReference type="InterPro" id="IPR010994">
    <property type="entry name" value="RuvA_2-like"/>
</dbReference>
<dbReference type="Pfam" id="PF12826">
    <property type="entry name" value="HHH_2"/>
    <property type="match status" value="1"/>
</dbReference>
<dbReference type="Pfam" id="PF01653">
    <property type="entry name" value="DNA_ligase_aden"/>
    <property type="match status" value="1"/>
</dbReference>
<dbReference type="FunFam" id="1.10.287.610:FF:000002">
    <property type="entry name" value="DNA ligase"/>
    <property type="match status" value="1"/>
</dbReference>
<dbReference type="FunFam" id="1.10.150.20:FF:000006">
    <property type="entry name" value="DNA ligase"/>
    <property type="match status" value="1"/>
</dbReference>
<dbReference type="FunFam" id="3.30.470.30:FF:000001">
    <property type="entry name" value="DNA ligase"/>
    <property type="match status" value="1"/>
</dbReference>
<dbReference type="Gene3D" id="1.10.287.610">
    <property type="entry name" value="Helix hairpin bin"/>
    <property type="match status" value="1"/>
</dbReference>
<dbReference type="GO" id="GO:0003911">
    <property type="term" value="F:DNA ligase (NAD+) activity"/>
    <property type="evidence" value="ECO:0007669"/>
    <property type="project" value="UniProtKB-UniRule"/>
</dbReference>
<evidence type="ECO:0000256" key="14">
    <source>
        <dbReference type="HAMAP-Rule" id="MF_01588"/>
    </source>
</evidence>
<feature type="binding site" evidence="14">
    <location>
        <position position="133"/>
    </location>
    <ligand>
        <name>NAD(+)</name>
        <dbReference type="ChEBI" id="CHEBI:57540"/>
    </ligand>
</feature>
<dbReference type="PROSITE" id="PS01056">
    <property type="entry name" value="DNA_LIGASE_N2"/>
    <property type="match status" value="1"/>
</dbReference>
<dbReference type="HAMAP" id="MF_01588">
    <property type="entry name" value="DNA_ligase_A"/>
    <property type="match status" value="1"/>
</dbReference>
<dbReference type="Gene3D" id="3.40.50.10190">
    <property type="entry name" value="BRCT domain"/>
    <property type="match status" value="1"/>
</dbReference>
<dbReference type="GO" id="GO:0006260">
    <property type="term" value="P:DNA replication"/>
    <property type="evidence" value="ECO:0007669"/>
    <property type="project" value="UniProtKB-KW"/>
</dbReference>
<dbReference type="SUPFAM" id="SSF52113">
    <property type="entry name" value="BRCT domain"/>
    <property type="match status" value="1"/>
</dbReference>
<feature type="active site" description="N6-AMP-lysine intermediate" evidence="14">
    <location>
        <position position="112"/>
    </location>
</feature>
<keyword evidence="4 14" id="KW-0436">Ligase</keyword>
<keyword evidence="10 14" id="KW-0520">NAD</keyword>
<dbReference type="FunFam" id="1.10.150.20:FF:000007">
    <property type="entry name" value="DNA ligase"/>
    <property type="match status" value="1"/>
</dbReference>
<dbReference type="GO" id="GO:0006281">
    <property type="term" value="P:DNA repair"/>
    <property type="evidence" value="ECO:0007669"/>
    <property type="project" value="UniProtKB-KW"/>
</dbReference>
<dbReference type="InterPro" id="IPR036420">
    <property type="entry name" value="BRCT_dom_sf"/>
</dbReference>
<dbReference type="InterPro" id="IPR004150">
    <property type="entry name" value="NAD_DNA_ligase_OB"/>
</dbReference>
<dbReference type="InterPro" id="IPR001679">
    <property type="entry name" value="DNA_ligase"/>
</dbReference>
<dbReference type="PANTHER" id="PTHR23389:SF9">
    <property type="entry name" value="DNA LIGASE"/>
    <property type="match status" value="1"/>
</dbReference>
<comment type="caution">
    <text evidence="16">The sequence shown here is derived from an EMBL/GenBank/DDBJ whole genome shotgun (WGS) entry which is preliminary data.</text>
</comment>
<feature type="binding site" evidence="14">
    <location>
        <position position="402"/>
    </location>
    <ligand>
        <name>Zn(2+)</name>
        <dbReference type="ChEBI" id="CHEBI:29105"/>
    </ligand>
</feature>
<dbReference type="Pfam" id="PF03119">
    <property type="entry name" value="DNA_ligase_ZBD"/>
    <property type="match status" value="1"/>
</dbReference>
<keyword evidence="11 14" id="KW-0234">DNA repair</keyword>
<evidence type="ECO:0000256" key="6">
    <source>
        <dbReference type="ARBA" id="ARBA00022723"/>
    </source>
</evidence>
<feature type="binding site" evidence="14">
    <location>
        <position position="169"/>
    </location>
    <ligand>
        <name>NAD(+)</name>
        <dbReference type="ChEBI" id="CHEBI:57540"/>
    </ligand>
</feature>
<keyword evidence="9 14" id="KW-0460">Magnesium</keyword>
<keyword evidence="8 14" id="KW-0862">Zinc</keyword>
<evidence type="ECO:0000256" key="5">
    <source>
        <dbReference type="ARBA" id="ARBA00022705"/>
    </source>
</evidence>
<evidence type="ECO:0000313" key="17">
    <source>
        <dbReference type="Proteomes" id="UP000541857"/>
    </source>
</evidence>
<dbReference type="NCBIfam" id="TIGR00575">
    <property type="entry name" value="dnlj"/>
    <property type="match status" value="1"/>
</dbReference>
<evidence type="ECO:0000256" key="13">
    <source>
        <dbReference type="ARBA" id="ARBA00060881"/>
    </source>
</evidence>
<keyword evidence="6 14" id="KW-0479">Metal-binding</keyword>
<organism evidence="16 17">
    <name type="scientific">Gelidibacter maritimus</name>
    <dbReference type="NCBI Taxonomy" id="2761487"/>
    <lineage>
        <taxon>Bacteria</taxon>
        <taxon>Pseudomonadati</taxon>
        <taxon>Bacteroidota</taxon>
        <taxon>Flavobacteriia</taxon>
        <taxon>Flavobacteriales</taxon>
        <taxon>Flavobacteriaceae</taxon>
        <taxon>Gelidibacter</taxon>
    </lineage>
</organism>
<dbReference type="Gene3D" id="3.30.470.30">
    <property type="entry name" value="DNA ligase/mRNA capping enzyme"/>
    <property type="match status" value="1"/>
</dbReference>
<dbReference type="InterPro" id="IPR001357">
    <property type="entry name" value="BRCT_dom"/>
</dbReference>
<dbReference type="CDD" id="cd17748">
    <property type="entry name" value="BRCT_DNA_ligase_like"/>
    <property type="match status" value="1"/>
</dbReference>